<dbReference type="EMBL" id="BLXT01003865">
    <property type="protein sequence ID" value="GFO07440.1"/>
    <property type="molecule type" value="Genomic_DNA"/>
</dbReference>
<name>A0AAV4AKP9_9GAST</name>
<proteinExistence type="predicted"/>
<sequence>MAWIKFCANYTALIKHGVFDVFMDSSFHSYANGLLPGPATERVDPAVLRADVVTTAPSTPLWISWIWRFTLDHQRDQPTDGA</sequence>
<dbReference type="Proteomes" id="UP000735302">
    <property type="component" value="Unassembled WGS sequence"/>
</dbReference>
<evidence type="ECO:0000313" key="2">
    <source>
        <dbReference type="Proteomes" id="UP000735302"/>
    </source>
</evidence>
<protein>
    <submittedName>
        <fullName evidence="1">Uncharacterized protein</fullName>
    </submittedName>
</protein>
<keyword evidence="2" id="KW-1185">Reference proteome</keyword>
<gene>
    <name evidence="1" type="ORF">PoB_003394500</name>
</gene>
<organism evidence="1 2">
    <name type="scientific">Plakobranchus ocellatus</name>
    <dbReference type="NCBI Taxonomy" id="259542"/>
    <lineage>
        <taxon>Eukaryota</taxon>
        <taxon>Metazoa</taxon>
        <taxon>Spiralia</taxon>
        <taxon>Lophotrochozoa</taxon>
        <taxon>Mollusca</taxon>
        <taxon>Gastropoda</taxon>
        <taxon>Heterobranchia</taxon>
        <taxon>Euthyneura</taxon>
        <taxon>Panpulmonata</taxon>
        <taxon>Sacoglossa</taxon>
        <taxon>Placobranchoidea</taxon>
        <taxon>Plakobranchidae</taxon>
        <taxon>Plakobranchus</taxon>
    </lineage>
</organism>
<comment type="caution">
    <text evidence="1">The sequence shown here is derived from an EMBL/GenBank/DDBJ whole genome shotgun (WGS) entry which is preliminary data.</text>
</comment>
<accession>A0AAV4AKP9</accession>
<evidence type="ECO:0000313" key="1">
    <source>
        <dbReference type="EMBL" id="GFO07440.1"/>
    </source>
</evidence>
<dbReference type="AlphaFoldDB" id="A0AAV4AKP9"/>
<reference evidence="1 2" key="1">
    <citation type="journal article" date="2021" name="Elife">
        <title>Chloroplast acquisition without the gene transfer in kleptoplastic sea slugs, Plakobranchus ocellatus.</title>
        <authorList>
            <person name="Maeda T."/>
            <person name="Takahashi S."/>
            <person name="Yoshida T."/>
            <person name="Shimamura S."/>
            <person name="Takaki Y."/>
            <person name="Nagai Y."/>
            <person name="Toyoda A."/>
            <person name="Suzuki Y."/>
            <person name="Arimoto A."/>
            <person name="Ishii H."/>
            <person name="Satoh N."/>
            <person name="Nishiyama T."/>
            <person name="Hasebe M."/>
            <person name="Maruyama T."/>
            <person name="Minagawa J."/>
            <person name="Obokata J."/>
            <person name="Shigenobu S."/>
        </authorList>
    </citation>
    <scope>NUCLEOTIDE SEQUENCE [LARGE SCALE GENOMIC DNA]</scope>
</reference>